<dbReference type="AlphaFoldDB" id="A0A814DPP5"/>
<dbReference type="Proteomes" id="UP000663864">
    <property type="component" value="Unassembled WGS sequence"/>
</dbReference>
<sequence length="389" mass="43707">MKLHNNNTSSSSQLPLRLMKNISLPISKSLLQNPTSLCKPHQTIEYSNTANFQNDNDQQNIGPLDQELFNFEQDILKDNNYSSIVFDLKKIRNSSNDTSSVLCTPVHLSIITDYQLREPILDKINPEKQTEKVQETNQLQSIIQMTESYCDTDKNLQTTQVISSGDPHNTEEVADEYNSMEIDTDLNRVDSTTFLSSTTGNTSNVNIDDIPGVQRDTDASISFLDTTTSTSGSTIAIKSKLDRQNKHLDIGKSLISSEVHEGDLNDKLVFMGDWFATKNLKGIVSLTNGYLNGRPENGTQQQKHFASALAKYGIDFTDFDQSFKKEKAESLPRTLDVSDIKQSSWLYSQELVNAINSNNFLKKRLSIDPSAVLHESSKPKRNKRIQVSK</sequence>
<evidence type="ECO:0000313" key="3">
    <source>
        <dbReference type="Proteomes" id="UP000663864"/>
    </source>
</evidence>
<organism evidence="1 3">
    <name type="scientific">Rotaria sordida</name>
    <dbReference type="NCBI Taxonomy" id="392033"/>
    <lineage>
        <taxon>Eukaryota</taxon>
        <taxon>Metazoa</taxon>
        <taxon>Spiralia</taxon>
        <taxon>Gnathifera</taxon>
        <taxon>Rotifera</taxon>
        <taxon>Eurotatoria</taxon>
        <taxon>Bdelloidea</taxon>
        <taxon>Philodinida</taxon>
        <taxon>Philodinidae</taxon>
        <taxon>Rotaria</taxon>
    </lineage>
</organism>
<dbReference type="EMBL" id="CAJNOT010000371">
    <property type="protein sequence ID" value="CAF0958512.1"/>
    <property type="molecule type" value="Genomic_DNA"/>
</dbReference>
<name>A0A814DPP5_9BILA</name>
<comment type="caution">
    <text evidence="1">The sequence shown here is derived from an EMBL/GenBank/DDBJ whole genome shotgun (WGS) entry which is preliminary data.</text>
</comment>
<protein>
    <submittedName>
        <fullName evidence="1">Uncharacterized protein</fullName>
    </submittedName>
</protein>
<gene>
    <name evidence="2" type="ORF">JBS370_LOCUS4117</name>
    <name evidence="1" type="ORF">ZHD862_LOCUS10392</name>
</gene>
<evidence type="ECO:0000313" key="1">
    <source>
        <dbReference type="EMBL" id="CAF0958512.1"/>
    </source>
</evidence>
<dbReference type="EMBL" id="CAJOBD010000187">
    <property type="protein sequence ID" value="CAF3607560.1"/>
    <property type="molecule type" value="Genomic_DNA"/>
</dbReference>
<reference evidence="1" key="1">
    <citation type="submission" date="2021-02" db="EMBL/GenBank/DDBJ databases">
        <authorList>
            <person name="Nowell W R."/>
        </authorList>
    </citation>
    <scope>NUCLEOTIDE SEQUENCE</scope>
</reference>
<dbReference type="Proteomes" id="UP000663836">
    <property type="component" value="Unassembled WGS sequence"/>
</dbReference>
<evidence type="ECO:0000313" key="2">
    <source>
        <dbReference type="EMBL" id="CAF3607560.1"/>
    </source>
</evidence>
<accession>A0A814DPP5</accession>
<proteinExistence type="predicted"/>